<name>A0ABQ7IK91_9HELO</name>
<evidence type="ECO:0000313" key="1">
    <source>
        <dbReference type="EMBL" id="KAF7926807.1"/>
    </source>
</evidence>
<dbReference type="EMBL" id="RCSX01000013">
    <property type="protein sequence ID" value="KAF7926807.1"/>
    <property type="molecule type" value="Genomic_DNA"/>
</dbReference>
<gene>
    <name evidence="1" type="ORF">EAE98_006192</name>
</gene>
<dbReference type="Proteomes" id="UP000783213">
    <property type="component" value="Unassembled WGS sequence"/>
</dbReference>
<reference evidence="1 2" key="1">
    <citation type="journal article" date="2020" name="Genome Biol. Evol.">
        <title>Comparative genomics of Sclerotiniaceae.</title>
        <authorList>
            <person name="Valero Jimenez C.A."/>
            <person name="Steentjes M."/>
            <person name="Scholten O.E."/>
            <person name="Van Kan J.A.L."/>
        </authorList>
    </citation>
    <scope>NUCLEOTIDE SEQUENCE [LARGE SCALE GENOMIC DNA]</scope>
    <source>
        <strain evidence="1 2">B1</strain>
    </source>
</reference>
<accession>A0ABQ7IK91</accession>
<evidence type="ECO:0008006" key="3">
    <source>
        <dbReference type="Google" id="ProtNLM"/>
    </source>
</evidence>
<organism evidence="1 2">
    <name type="scientific">Botrytis deweyae</name>
    <dbReference type="NCBI Taxonomy" id="2478750"/>
    <lineage>
        <taxon>Eukaryota</taxon>
        <taxon>Fungi</taxon>
        <taxon>Dikarya</taxon>
        <taxon>Ascomycota</taxon>
        <taxon>Pezizomycotina</taxon>
        <taxon>Leotiomycetes</taxon>
        <taxon>Helotiales</taxon>
        <taxon>Sclerotiniaceae</taxon>
        <taxon>Botrytis</taxon>
    </lineage>
</organism>
<keyword evidence="2" id="KW-1185">Reference proteome</keyword>
<comment type="caution">
    <text evidence="1">The sequence shown here is derived from an EMBL/GenBank/DDBJ whole genome shotgun (WGS) entry which is preliminary data.</text>
</comment>
<sequence length="315" mass="36515">MEAILKEYSLNQEVAERIALWMKGCPPITSKISPSLSKDTVANTRKNNPKNLQSEIKMQKLPTEIVDQIEMLCLCLNDRDEHNGSDAYCRAVCLGLTCRHYWAAFSRTWCHAGINIIIHKPPPTSKMTWVGPEYRISCHISWIRGGVLMFLSRELYGNKKSLAETRLKERYDDYVRLYTCKSTPSTAGLSSQRMASCWKGVLSPFGMGEAWYIEAARQFCTRLDCCLVAPVLGDTIASDPDASWRNFRASHLYEWTYSQELFPTSKFQKNIKEWLRLYEKSFEERQGHRRYKVHQGVWNPEFWYISVNKHSDGEN</sequence>
<proteinExistence type="predicted"/>
<dbReference type="GeneID" id="62232966"/>
<evidence type="ECO:0000313" key="2">
    <source>
        <dbReference type="Proteomes" id="UP000783213"/>
    </source>
</evidence>
<dbReference type="RefSeq" id="XP_038809604.1">
    <property type="nucleotide sequence ID" value="XM_038953814.1"/>
</dbReference>
<protein>
    <recommendedName>
        <fullName evidence="3">F-box domain-containing protein</fullName>
    </recommendedName>
</protein>